<sequence length="538" mass="59628">MATQVISTEQSELRALIFQHFALTNALSMSDSTSDSYGSIVEMLKSPNPSKLPSVPKIDSTPHLKTVRGSRIHTYSKKDAPYPLSYDRAVLDSDICDRITLKSLCENGLTLCNLPEEPKSVLDLACGSGSFIIEAAATLWKNAELLVGFDLVNIQPASALLHDRIRWVQGNILDGLPFETGSFDYVRICRLAMGIPENKWSQVLEEVYRVLRPGGALEVVEEDIIFPFRPAPESMASTPPSVSAHGDLDNSSGSSAAGHSVRSAPHAASGRRPISIMVPKTLNPRMRSRSLGYNNVQIPSVVQSVSTMPTSSGRVSLASQEEFQMIITNSDKMNTTLRDPRDHTILHRAWEQMLDDRFISANPTSLLSFYLSLHFSSVHSHEPIQVLAPRSTLCGTSTTLKTTEGMGKVVLTPMTAAPSTTTRRMSDVFVTKDAGMHLRQCMQVVLGCEQALWEQVHKMHPAMTWDTFKQLLRDFELDMLDRIDTRAALESGIGWYEKSGRSDLEEWRARAAKFPVREDSSPLVCRIIRGFVAYKESS</sequence>
<keyword evidence="4" id="KW-1185">Reference proteome</keyword>
<dbReference type="InterPro" id="IPR029063">
    <property type="entry name" value="SAM-dependent_MTases_sf"/>
</dbReference>
<dbReference type="GO" id="GO:0008168">
    <property type="term" value="F:methyltransferase activity"/>
    <property type="evidence" value="ECO:0007669"/>
    <property type="project" value="TreeGrafter"/>
</dbReference>
<dbReference type="EMBL" id="CAFZ01000094">
    <property type="protein sequence ID" value="CCA70775.1"/>
    <property type="molecule type" value="Genomic_DNA"/>
</dbReference>
<dbReference type="PANTHER" id="PTHR43591:SF24">
    <property type="entry name" value="2-METHOXY-6-POLYPRENYL-1,4-BENZOQUINOL METHYLASE, MITOCHONDRIAL"/>
    <property type="match status" value="1"/>
</dbReference>
<dbReference type="InParanoid" id="G4THI2"/>
<proteinExistence type="predicted"/>
<dbReference type="STRING" id="1109443.G4THI2"/>
<evidence type="ECO:0000313" key="3">
    <source>
        <dbReference type="EMBL" id="CCA70775.1"/>
    </source>
</evidence>
<dbReference type="OMA" id="FDLVRIC"/>
<comment type="caution">
    <text evidence="3">The sequence shown here is derived from an EMBL/GenBank/DDBJ whole genome shotgun (WGS) entry which is preliminary data.</text>
</comment>
<evidence type="ECO:0000256" key="1">
    <source>
        <dbReference type="SAM" id="MobiDB-lite"/>
    </source>
</evidence>
<reference evidence="3 4" key="1">
    <citation type="journal article" date="2011" name="PLoS Pathog.">
        <title>Endophytic Life Strategies Decoded by Genome and Transcriptome Analyses of the Mutualistic Root Symbiont Piriformospora indica.</title>
        <authorList>
            <person name="Zuccaro A."/>
            <person name="Lahrmann U."/>
            <person name="Guldener U."/>
            <person name="Langen G."/>
            <person name="Pfiffi S."/>
            <person name="Biedenkopf D."/>
            <person name="Wong P."/>
            <person name="Samans B."/>
            <person name="Grimm C."/>
            <person name="Basiewicz M."/>
            <person name="Murat C."/>
            <person name="Martin F."/>
            <person name="Kogel K.H."/>
        </authorList>
    </citation>
    <scope>NUCLEOTIDE SEQUENCE [LARGE SCALE GENOMIC DNA]</scope>
    <source>
        <strain evidence="3 4">DSM 11827</strain>
    </source>
</reference>
<dbReference type="Pfam" id="PF13649">
    <property type="entry name" value="Methyltransf_25"/>
    <property type="match status" value="1"/>
</dbReference>
<feature type="region of interest" description="Disordered" evidence="1">
    <location>
        <begin position="236"/>
        <end position="274"/>
    </location>
</feature>
<evidence type="ECO:0000259" key="2">
    <source>
        <dbReference type="Pfam" id="PF13649"/>
    </source>
</evidence>
<accession>G4THI2</accession>
<evidence type="ECO:0000313" key="4">
    <source>
        <dbReference type="Proteomes" id="UP000007148"/>
    </source>
</evidence>
<dbReference type="InterPro" id="IPR041698">
    <property type="entry name" value="Methyltransf_25"/>
</dbReference>
<dbReference type="CDD" id="cd02440">
    <property type="entry name" value="AdoMet_MTases"/>
    <property type="match status" value="1"/>
</dbReference>
<dbReference type="HOGENOM" id="CLU_029174_0_0_1"/>
<dbReference type="eggNOG" id="ENOG502RZPZ">
    <property type="taxonomic scope" value="Eukaryota"/>
</dbReference>
<gene>
    <name evidence="3" type="ORF">PIIN_04710</name>
</gene>
<protein>
    <recommendedName>
        <fullName evidence="2">Methyltransferase domain-containing protein</fullName>
    </recommendedName>
</protein>
<feature type="domain" description="Methyltransferase" evidence="2">
    <location>
        <begin position="121"/>
        <end position="215"/>
    </location>
</feature>
<dbReference type="OrthoDB" id="2013972at2759"/>
<organism evidence="3 4">
    <name type="scientific">Serendipita indica (strain DSM 11827)</name>
    <name type="common">Root endophyte fungus</name>
    <name type="synonym">Piriformospora indica</name>
    <dbReference type="NCBI Taxonomy" id="1109443"/>
    <lineage>
        <taxon>Eukaryota</taxon>
        <taxon>Fungi</taxon>
        <taxon>Dikarya</taxon>
        <taxon>Basidiomycota</taxon>
        <taxon>Agaricomycotina</taxon>
        <taxon>Agaricomycetes</taxon>
        <taxon>Sebacinales</taxon>
        <taxon>Serendipitaceae</taxon>
        <taxon>Serendipita</taxon>
    </lineage>
</organism>
<dbReference type="Gene3D" id="3.40.50.150">
    <property type="entry name" value="Vaccinia Virus protein VP39"/>
    <property type="match status" value="1"/>
</dbReference>
<dbReference type="AlphaFoldDB" id="G4THI2"/>
<dbReference type="PANTHER" id="PTHR43591">
    <property type="entry name" value="METHYLTRANSFERASE"/>
    <property type="match status" value="1"/>
</dbReference>
<dbReference type="Proteomes" id="UP000007148">
    <property type="component" value="Unassembled WGS sequence"/>
</dbReference>
<name>G4THI2_SERID</name>
<dbReference type="SUPFAM" id="SSF53335">
    <property type="entry name" value="S-adenosyl-L-methionine-dependent methyltransferases"/>
    <property type="match status" value="1"/>
</dbReference>